<reference evidence="2" key="1">
    <citation type="submission" date="2023-07" db="EMBL/GenBank/DDBJ databases">
        <authorList>
            <consortium name="AG Swart"/>
            <person name="Singh M."/>
            <person name="Singh A."/>
            <person name="Seah K."/>
            <person name="Emmerich C."/>
        </authorList>
    </citation>
    <scope>NUCLEOTIDE SEQUENCE</scope>
    <source>
        <strain evidence="2">DP1</strain>
    </source>
</reference>
<accession>A0AAD1X3H4</accession>
<evidence type="ECO:0000313" key="2">
    <source>
        <dbReference type="EMBL" id="CAI2361693.1"/>
    </source>
</evidence>
<dbReference type="Proteomes" id="UP001295684">
    <property type="component" value="Unassembled WGS sequence"/>
</dbReference>
<comment type="caution">
    <text evidence="2">The sequence shown here is derived from an EMBL/GenBank/DDBJ whole genome shotgun (WGS) entry which is preliminary data.</text>
</comment>
<feature type="region of interest" description="Disordered" evidence="1">
    <location>
        <begin position="85"/>
        <end position="116"/>
    </location>
</feature>
<name>A0AAD1X3H4_EUPCR</name>
<dbReference type="AlphaFoldDB" id="A0AAD1X3H4"/>
<keyword evidence="3" id="KW-1185">Reference proteome</keyword>
<sequence>MSKVYPTGIVGYKKYLKERTDYINDLKLEKKERMKALGLLKDESLYKAKQQKSQAEKALRLHLKEELKERARKAKLREKEIKIKQDQSKTEIINDSIIPPSQSHSSPTHSLDNKEEEALALRQEQERQRQARLEQERRKQQKLLEERQNELDERNRKNIALKSISEAKMKDVLEARKKMKAIEQESKNKIKKMVANEIKAKEVVTRIKQKRINPNSFKFNVTELLRNQNEKSPSIVGSYTTIRAKSHLRRDKDNKSGFSSVTSIQRSQLGYLNGHKDQDYEDGILHSSNSQSQTLDTKRKLPCLKKRLERLVKPLESKEETVKLNRKITLRSKNKSQGNIPDPIKTMKRERNRIIDRLAILGNINVSPVTNKNVTINDIWRGHDTIVAQSKRIEFVNSASKFQSSRKF</sequence>
<dbReference type="EMBL" id="CAMPGE010002881">
    <property type="protein sequence ID" value="CAI2361693.1"/>
    <property type="molecule type" value="Genomic_DNA"/>
</dbReference>
<protein>
    <submittedName>
        <fullName evidence="2">Uncharacterized protein</fullName>
    </submittedName>
</protein>
<evidence type="ECO:0000256" key="1">
    <source>
        <dbReference type="SAM" id="MobiDB-lite"/>
    </source>
</evidence>
<gene>
    <name evidence="2" type="ORF">ECRASSUSDP1_LOCUS3005</name>
</gene>
<feature type="compositionally biased region" description="Low complexity" evidence="1">
    <location>
        <begin position="96"/>
        <end position="110"/>
    </location>
</feature>
<organism evidence="2 3">
    <name type="scientific">Euplotes crassus</name>
    <dbReference type="NCBI Taxonomy" id="5936"/>
    <lineage>
        <taxon>Eukaryota</taxon>
        <taxon>Sar</taxon>
        <taxon>Alveolata</taxon>
        <taxon>Ciliophora</taxon>
        <taxon>Intramacronucleata</taxon>
        <taxon>Spirotrichea</taxon>
        <taxon>Hypotrichia</taxon>
        <taxon>Euplotida</taxon>
        <taxon>Euplotidae</taxon>
        <taxon>Moneuplotes</taxon>
    </lineage>
</organism>
<proteinExistence type="predicted"/>
<evidence type="ECO:0000313" key="3">
    <source>
        <dbReference type="Proteomes" id="UP001295684"/>
    </source>
</evidence>